<dbReference type="InterPro" id="IPR021827">
    <property type="entry name" value="Nup186/Nup192/Nup205"/>
</dbReference>
<gene>
    <name evidence="2" type="ORF">F0562_004521</name>
</gene>
<evidence type="ECO:0000259" key="1">
    <source>
        <dbReference type="PROSITE" id="PS51840"/>
    </source>
</evidence>
<proteinExistence type="predicted"/>
<dbReference type="Proteomes" id="UP000325577">
    <property type="component" value="Linkage Group LG1"/>
</dbReference>
<dbReference type="OrthoDB" id="20172at2759"/>
<name>A0A5J5BZ22_9ASTE</name>
<dbReference type="Pfam" id="PF10358">
    <property type="entry name" value="NT-C2"/>
    <property type="match status" value="1"/>
</dbReference>
<dbReference type="EMBL" id="CM018032">
    <property type="protein sequence ID" value="KAA8548218.1"/>
    <property type="molecule type" value="Genomic_DNA"/>
</dbReference>
<evidence type="ECO:0000313" key="3">
    <source>
        <dbReference type="Proteomes" id="UP000325577"/>
    </source>
</evidence>
<feature type="domain" description="C2 NT-type" evidence="1">
    <location>
        <begin position="83"/>
        <end position="224"/>
    </location>
</feature>
<dbReference type="PROSITE" id="PS51840">
    <property type="entry name" value="C2_NT"/>
    <property type="match status" value="1"/>
</dbReference>
<reference evidence="2 3" key="1">
    <citation type="submission" date="2019-09" db="EMBL/GenBank/DDBJ databases">
        <title>A chromosome-level genome assembly of the Chinese tupelo Nyssa sinensis.</title>
        <authorList>
            <person name="Yang X."/>
            <person name="Kang M."/>
            <person name="Yang Y."/>
            <person name="Xiong H."/>
            <person name="Wang M."/>
            <person name="Zhang Z."/>
            <person name="Wang Z."/>
            <person name="Wu H."/>
            <person name="Ma T."/>
            <person name="Liu J."/>
            <person name="Xi Z."/>
        </authorList>
    </citation>
    <scope>NUCLEOTIDE SEQUENCE [LARGE SCALE GENOMIC DNA]</scope>
    <source>
        <strain evidence="2">J267</strain>
        <tissue evidence="2">Leaf</tissue>
    </source>
</reference>
<sequence length="224" mass="24891">MEAVSVCWGSFGYGDICLLIMDVVARCDIRTYNTIAGYSSLSLTASATQISLCLITELSDIKLKRFSLSLYPHFSDCSAISILRVLKSALVQVDYLIHVLEIKPWPPSQSLRNHRSVLIQWEHGERKSGSTNPVVPSLGSGIGDGKIEFSESFRLSLTLLREMSVKGDSDTFQKNCLEFNLYEQRRDNTVKGQLLGTAVIDFADYGILKESLSISAPCELQEEL</sequence>
<organism evidence="2 3">
    <name type="scientific">Nyssa sinensis</name>
    <dbReference type="NCBI Taxonomy" id="561372"/>
    <lineage>
        <taxon>Eukaryota</taxon>
        <taxon>Viridiplantae</taxon>
        <taxon>Streptophyta</taxon>
        <taxon>Embryophyta</taxon>
        <taxon>Tracheophyta</taxon>
        <taxon>Spermatophyta</taxon>
        <taxon>Magnoliopsida</taxon>
        <taxon>eudicotyledons</taxon>
        <taxon>Gunneridae</taxon>
        <taxon>Pentapetalae</taxon>
        <taxon>asterids</taxon>
        <taxon>Cornales</taxon>
        <taxon>Nyssaceae</taxon>
        <taxon>Nyssa</taxon>
    </lineage>
</organism>
<dbReference type="InterPro" id="IPR019448">
    <property type="entry name" value="NT-C2"/>
</dbReference>
<dbReference type="GO" id="GO:0005643">
    <property type="term" value="C:nuclear pore"/>
    <property type="evidence" value="ECO:0007669"/>
    <property type="project" value="InterPro"/>
</dbReference>
<protein>
    <recommendedName>
        <fullName evidence="1">C2 NT-type domain-containing protein</fullName>
    </recommendedName>
</protein>
<keyword evidence="3" id="KW-1185">Reference proteome</keyword>
<dbReference type="PANTHER" id="PTHR31344">
    <property type="entry name" value="NUCLEAR PORE COMPLEX PROTEIN NUP205"/>
    <property type="match status" value="1"/>
</dbReference>
<dbReference type="PANTHER" id="PTHR31344:SF15">
    <property type="entry name" value="EEIG1_EHBP1 PROTEIN AMINO-TERMINAL DOMAIN PROTEIN"/>
    <property type="match status" value="1"/>
</dbReference>
<dbReference type="AlphaFoldDB" id="A0A5J5BZ22"/>
<accession>A0A5J5BZ22</accession>
<evidence type="ECO:0000313" key="2">
    <source>
        <dbReference type="EMBL" id="KAA8548218.1"/>
    </source>
</evidence>